<keyword evidence="6" id="KW-0732">Signal</keyword>
<dbReference type="PROSITE" id="PS00141">
    <property type="entry name" value="ASP_PROTEASE"/>
    <property type="match status" value="1"/>
</dbReference>
<protein>
    <recommendedName>
        <fullName evidence="7">Peptidase A1 domain-containing protein</fullName>
    </recommendedName>
</protein>
<name>A0AAD6EXU8_9POAL</name>
<evidence type="ECO:0000256" key="4">
    <source>
        <dbReference type="ARBA" id="ARBA00022801"/>
    </source>
</evidence>
<evidence type="ECO:0000256" key="3">
    <source>
        <dbReference type="ARBA" id="ARBA00022750"/>
    </source>
</evidence>
<evidence type="ECO:0000259" key="7">
    <source>
        <dbReference type="PROSITE" id="PS51767"/>
    </source>
</evidence>
<dbReference type="PANTHER" id="PTHR47967">
    <property type="entry name" value="OS07G0603500 PROTEIN-RELATED"/>
    <property type="match status" value="1"/>
</dbReference>
<evidence type="ECO:0000313" key="9">
    <source>
        <dbReference type="Proteomes" id="UP001210211"/>
    </source>
</evidence>
<dbReference type="InterPro" id="IPR051708">
    <property type="entry name" value="Plant_Aspart_Prot_A1"/>
</dbReference>
<dbReference type="InterPro" id="IPR032861">
    <property type="entry name" value="TAXi_N"/>
</dbReference>
<proteinExistence type="inferred from homology"/>
<dbReference type="InterPro" id="IPR033121">
    <property type="entry name" value="PEPTIDASE_A1"/>
</dbReference>
<dbReference type="PROSITE" id="PS51767">
    <property type="entry name" value="PEPTIDASE_A1"/>
    <property type="match status" value="1"/>
</dbReference>
<reference evidence="8 9" key="1">
    <citation type="journal article" date="2022" name="Cell">
        <title>Repeat-based holocentromeres influence genome architecture and karyotype evolution.</title>
        <authorList>
            <person name="Hofstatter P.G."/>
            <person name="Thangavel G."/>
            <person name="Lux T."/>
            <person name="Neumann P."/>
            <person name="Vondrak T."/>
            <person name="Novak P."/>
            <person name="Zhang M."/>
            <person name="Costa L."/>
            <person name="Castellani M."/>
            <person name="Scott A."/>
            <person name="Toegelov H."/>
            <person name="Fuchs J."/>
            <person name="Mata-Sucre Y."/>
            <person name="Dias Y."/>
            <person name="Vanzela A.L.L."/>
            <person name="Huettel B."/>
            <person name="Almeida C.C.S."/>
            <person name="Simkova H."/>
            <person name="Souza G."/>
            <person name="Pedrosa-Harand A."/>
            <person name="Macas J."/>
            <person name="Mayer K.F.X."/>
            <person name="Houben A."/>
            <person name="Marques A."/>
        </authorList>
    </citation>
    <scope>NUCLEOTIDE SEQUENCE [LARGE SCALE GENOMIC DNA]</scope>
    <source>
        <strain evidence="8">RhyTen1mFocal</strain>
    </source>
</reference>
<evidence type="ECO:0000256" key="1">
    <source>
        <dbReference type="ARBA" id="ARBA00007447"/>
    </source>
</evidence>
<gene>
    <name evidence="8" type="ORF">LUZ61_008912</name>
</gene>
<keyword evidence="2" id="KW-0645">Protease</keyword>
<accession>A0AAD6EXU8</accession>
<dbReference type="EMBL" id="JAMRDG010000001">
    <property type="protein sequence ID" value="KAJ3705207.1"/>
    <property type="molecule type" value="Genomic_DNA"/>
</dbReference>
<dbReference type="InterPro" id="IPR021109">
    <property type="entry name" value="Peptidase_aspartic_dom_sf"/>
</dbReference>
<comment type="similarity">
    <text evidence="1">Belongs to the peptidase A1 family.</text>
</comment>
<dbReference type="PANTHER" id="PTHR47967:SF45">
    <property type="entry name" value="OS07G0533800 PROTEIN"/>
    <property type="match status" value="1"/>
</dbReference>
<dbReference type="Pfam" id="PF14541">
    <property type="entry name" value="TAXi_C"/>
    <property type="match status" value="1"/>
</dbReference>
<evidence type="ECO:0000313" key="8">
    <source>
        <dbReference type="EMBL" id="KAJ3705207.1"/>
    </source>
</evidence>
<evidence type="ECO:0000256" key="2">
    <source>
        <dbReference type="ARBA" id="ARBA00022670"/>
    </source>
</evidence>
<feature type="domain" description="Peptidase A1" evidence="7">
    <location>
        <begin position="1"/>
        <end position="328"/>
    </location>
</feature>
<dbReference type="InterPro" id="IPR034161">
    <property type="entry name" value="Pepsin-like_plant"/>
</dbReference>
<sequence>MNIRYLITLLLFACPIACLSLENNGFRAELSHVDSKSNFTQTELLYRAATRTKHRLSRIKHMQLFSSTNISSNMHSEVPTLAEYYMDLAIGTPPLRYSAIADTGRWTSGTLDKETFTFGITKSVSVPNITFGCSTSSSDDFNGSAGLVGLSRGELSLTSQLNTGMFSYCLTSFFDTNSTSPLLLGPLAKFSGNTVKSTPFVKNPSRVPMNTYYYLSLQGISLGTNNLAIQPTAFALQSDGTGGFIIDSGTTFTLLVKEAYLAVKNAIQSIVKLPLADGSNVGFDLCYFVRSGSSPPGMPNLIFHFDSADMVLPVDNYMLVNFVMYMYY</sequence>
<organism evidence="8 9">
    <name type="scientific">Rhynchospora tenuis</name>
    <dbReference type="NCBI Taxonomy" id="198213"/>
    <lineage>
        <taxon>Eukaryota</taxon>
        <taxon>Viridiplantae</taxon>
        <taxon>Streptophyta</taxon>
        <taxon>Embryophyta</taxon>
        <taxon>Tracheophyta</taxon>
        <taxon>Spermatophyta</taxon>
        <taxon>Magnoliopsida</taxon>
        <taxon>Liliopsida</taxon>
        <taxon>Poales</taxon>
        <taxon>Cyperaceae</taxon>
        <taxon>Cyperoideae</taxon>
        <taxon>Rhynchosporeae</taxon>
        <taxon>Rhynchospora</taxon>
    </lineage>
</organism>
<dbReference type="Pfam" id="PF14543">
    <property type="entry name" value="TAXi_N"/>
    <property type="match status" value="1"/>
</dbReference>
<evidence type="ECO:0000256" key="5">
    <source>
        <dbReference type="ARBA" id="ARBA00023180"/>
    </source>
</evidence>
<dbReference type="Gene3D" id="2.40.70.10">
    <property type="entry name" value="Acid Proteases"/>
    <property type="match status" value="2"/>
</dbReference>
<dbReference type="InterPro" id="IPR032799">
    <property type="entry name" value="TAXi_C"/>
</dbReference>
<dbReference type="GO" id="GO:0004190">
    <property type="term" value="F:aspartic-type endopeptidase activity"/>
    <property type="evidence" value="ECO:0007669"/>
    <property type="project" value="UniProtKB-KW"/>
</dbReference>
<evidence type="ECO:0000256" key="6">
    <source>
        <dbReference type="SAM" id="SignalP"/>
    </source>
</evidence>
<dbReference type="AlphaFoldDB" id="A0AAD6EXU8"/>
<dbReference type="Proteomes" id="UP001210211">
    <property type="component" value="Unassembled WGS sequence"/>
</dbReference>
<feature type="signal peptide" evidence="6">
    <location>
        <begin position="1"/>
        <end position="18"/>
    </location>
</feature>
<comment type="caution">
    <text evidence="8">The sequence shown here is derived from an EMBL/GenBank/DDBJ whole genome shotgun (WGS) entry which is preliminary data.</text>
</comment>
<feature type="chain" id="PRO_5042266652" description="Peptidase A1 domain-containing protein" evidence="6">
    <location>
        <begin position="19"/>
        <end position="328"/>
    </location>
</feature>
<dbReference type="GO" id="GO:0005576">
    <property type="term" value="C:extracellular region"/>
    <property type="evidence" value="ECO:0007669"/>
    <property type="project" value="TreeGrafter"/>
</dbReference>
<keyword evidence="4" id="KW-0378">Hydrolase</keyword>
<dbReference type="GO" id="GO:0006508">
    <property type="term" value="P:proteolysis"/>
    <property type="evidence" value="ECO:0007669"/>
    <property type="project" value="UniProtKB-KW"/>
</dbReference>
<keyword evidence="3" id="KW-0064">Aspartyl protease</keyword>
<keyword evidence="9" id="KW-1185">Reference proteome</keyword>
<dbReference type="SUPFAM" id="SSF50630">
    <property type="entry name" value="Acid proteases"/>
    <property type="match status" value="1"/>
</dbReference>
<keyword evidence="5" id="KW-0325">Glycoprotein</keyword>
<dbReference type="CDD" id="cd05476">
    <property type="entry name" value="pepsin_A_like_plant"/>
    <property type="match status" value="1"/>
</dbReference>
<dbReference type="InterPro" id="IPR001969">
    <property type="entry name" value="Aspartic_peptidase_AS"/>
</dbReference>